<dbReference type="Pfam" id="PF07679">
    <property type="entry name" value="I-set"/>
    <property type="match status" value="1"/>
</dbReference>
<dbReference type="InterPro" id="IPR006571">
    <property type="entry name" value="TLDc_dom"/>
</dbReference>
<feature type="region of interest" description="Disordered" evidence="3">
    <location>
        <begin position="54"/>
        <end position="139"/>
    </location>
</feature>
<evidence type="ECO:0000259" key="5">
    <source>
        <dbReference type="PROSITE" id="PS51886"/>
    </source>
</evidence>
<feature type="compositionally biased region" description="Low complexity" evidence="3">
    <location>
        <begin position="86"/>
        <end position="97"/>
    </location>
</feature>
<dbReference type="InterPro" id="IPR003598">
    <property type="entry name" value="Ig_sub2"/>
</dbReference>
<dbReference type="PROSITE" id="PS51886">
    <property type="entry name" value="TLDC"/>
    <property type="match status" value="1"/>
</dbReference>
<evidence type="ECO:0000259" key="4">
    <source>
        <dbReference type="PROSITE" id="PS50835"/>
    </source>
</evidence>
<dbReference type="Pfam" id="PF13927">
    <property type="entry name" value="Ig_3"/>
    <property type="match status" value="1"/>
</dbReference>
<sequence>MAFTTIRPRNRRHVLNDTSASLTLQDVRKEITKHFQQLMPLKYCTSSEKVCPAGPPGLPGPTGAKGPRGRRGPKGKRGPQGPMGPPGKSGKTGMTGPAGPRGEKGDKGEPGPKGVPGPPGMPGKSISAPQVMLSPAERTRDEGTNTAFYCTVGGNPPPAVEWRFKGRKLLSGAKYLIKGGELIVKNLNYRRPLVIFLSQLFSIRRYIHIICRIHLLSGLPVFTKVPPSPATPVQRSTFQAVCQAEGFPRPVISWRRVGMPFPGVRTELNNGTLTIKNLILADSGLYDCIATNAMGTKKTRINVVVQRKPDLDSAIVGNNRNYLRILRGWLSPVARSVNSAWKRCWRASVDGWAASTFHSRCDGKGPTVTIIRVGRYIFGGYTSVSWDSSSKYIYQYDSKALFLFSLVNKPGWAPVKLPQTGKYSSSQYSIRFHSSYGPTFGGGHDIYISNSASSNSYSYSQLDYTYSPPSGYSYGSTFAKTFLAGTSSFTPDEVETFYESN</sequence>
<dbReference type="SMART" id="SM00408">
    <property type="entry name" value="IGc2"/>
    <property type="match status" value="1"/>
</dbReference>
<dbReference type="Pfam" id="PF07534">
    <property type="entry name" value="TLD"/>
    <property type="match status" value="1"/>
</dbReference>
<dbReference type="InterPro" id="IPR003599">
    <property type="entry name" value="Ig_sub"/>
</dbReference>
<dbReference type="PANTHER" id="PTHR44170">
    <property type="entry name" value="PROTEIN SIDEKICK"/>
    <property type="match status" value="1"/>
</dbReference>
<keyword evidence="2" id="KW-1015">Disulfide bond</keyword>
<dbReference type="InterPro" id="IPR036179">
    <property type="entry name" value="Ig-like_dom_sf"/>
</dbReference>
<dbReference type="SUPFAM" id="SSF48726">
    <property type="entry name" value="Immunoglobulin"/>
    <property type="match status" value="1"/>
</dbReference>
<accession>A0ABN8SPK6</accession>
<comment type="caution">
    <text evidence="6">The sequence shown here is derived from an EMBL/GenBank/DDBJ whole genome shotgun (WGS) entry which is preliminary data.</text>
</comment>
<dbReference type="PANTHER" id="PTHR44170:SF6">
    <property type="entry name" value="CONTACTIN"/>
    <property type="match status" value="1"/>
</dbReference>
<name>A0ABN8SPK6_9CNID</name>
<dbReference type="EMBL" id="CALNXI010002981">
    <property type="protein sequence ID" value="CAH3191698.1"/>
    <property type="molecule type" value="Genomic_DNA"/>
</dbReference>
<dbReference type="InterPro" id="IPR013783">
    <property type="entry name" value="Ig-like_fold"/>
</dbReference>
<feature type="domain" description="Ig-like" evidence="4">
    <location>
        <begin position="129"/>
        <end position="168"/>
    </location>
</feature>
<organism evidence="6 7">
    <name type="scientific">Porites evermanni</name>
    <dbReference type="NCBI Taxonomy" id="104178"/>
    <lineage>
        <taxon>Eukaryota</taxon>
        <taxon>Metazoa</taxon>
        <taxon>Cnidaria</taxon>
        <taxon>Anthozoa</taxon>
        <taxon>Hexacorallia</taxon>
        <taxon>Scleractinia</taxon>
        <taxon>Fungiina</taxon>
        <taxon>Poritidae</taxon>
        <taxon>Porites</taxon>
    </lineage>
</organism>
<protein>
    <submittedName>
        <fullName evidence="6">Uncharacterized protein</fullName>
    </submittedName>
</protein>
<reference evidence="6 7" key="1">
    <citation type="submission" date="2022-05" db="EMBL/GenBank/DDBJ databases">
        <authorList>
            <consortium name="Genoscope - CEA"/>
            <person name="William W."/>
        </authorList>
    </citation>
    <scope>NUCLEOTIDE SEQUENCE [LARGE SCALE GENOMIC DNA]</scope>
</reference>
<dbReference type="PROSITE" id="PS50835">
    <property type="entry name" value="IG_LIKE"/>
    <property type="match status" value="2"/>
</dbReference>
<dbReference type="Pfam" id="PF01391">
    <property type="entry name" value="Collagen"/>
    <property type="match status" value="1"/>
</dbReference>
<dbReference type="SMART" id="SM00409">
    <property type="entry name" value="IG"/>
    <property type="match status" value="1"/>
</dbReference>
<evidence type="ECO:0000256" key="2">
    <source>
        <dbReference type="ARBA" id="ARBA00023157"/>
    </source>
</evidence>
<feature type="compositionally biased region" description="Basic and acidic residues" evidence="3">
    <location>
        <begin position="101"/>
        <end position="110"/>
    </location>
</feature>
<keyword evidence="7" id="KW-1185">Reference proteome</keyword>
<dbReference type="SMART" id="SM00584">
    <property type="entry name" value="TLDc"/>
    <property type="match status" value="1"/>
</dbReference>
<feature type="domain" description="Ig-like" evidence="4">
    <location>
        <begin position="220"/>
        <end position="304"/>
    </location>
</feature>
<evidence type="ECO:0000256" key="1">
    <source>
        <dbReference type="ARBA" id="ARBA00022737"/>
    </source>
</evidence>
<feature type="compositionally biased region" description="Basic residues" evidence="3">
    <location>
        <begin position="67"/>
        <end position="77"/>
    </location>
</feature>
<dbReference type="Proteomes" id="UP001159427">
    <property type="component" value="Unassembled WGS sequence"/>
</dbReference>
<feature type="domain" description="TLDc" evidence="5">
    <location>
        <begin position="314"/>
        <end position="501"/>
    </location>
</feature>
<evidence type="ECO:0000256" key="3">
    <source>
        <dbReference type="SAM" id="MobiDB-lite"/>
    </source>
</evidence>
<evidence type="ECO:0000313" key="6">
    <source>
        <dbReference type="EMBL" id="CAH3191698.1"/>
    </source>
</evidence>
<dbReference type="InterPro" id="IPR013098">
    <property type="entry name" value="Ig_I-set"/>
</dbReference>
<dbReference type="InterPro" id="IPR008160">
    <property type="entry name" value="Collagen"/>
</dbReference>
<dbReference type="InterPro" id="IPR007110">
    <property type="entry name" value="Ig-like_dom"/>
</dbReference>
<gene>
    <name evidence="6" type="ORF">PEVE_00022301</name>
</gene>
<proteinExistence type="predicted"/>
<keyword evidence="1" id="KW-0677">Repeat</keyword>
<evidence type="ECO:0000313" key="7">
    <source>
        <dbReference type="Proteomes" id="UP001159427"/>
    </source>
</evidence>
<dbReference type="Gene3D" id="2.60.40.10">
    <property type="entry name" value="Immunoglobulins"/>
    <property type="match status" value="2"/>
</dbReference>